<protein>
    <submittedName>
        <fullName evidence="1">Uncharacterized protein</fullName>
    </submittedName>
</protein>
<comment type="caution">
    <text evidence="1">The sequence shown here is derived from an EMBL/GenBank/DDBJ whole genome shotgun (WGS) entry which is preliminary data.</text>
</comment>
<name>X0XCF0_9ZZZZ</name>
<organism evidence="1">
    <name type="scientific">marine sediment metagenome</name>
    <dbReference type="NCBI Taxonomy" id="412755"/>
    <lineage>
        <taxon>unclassified sequences</taxon>
        <taxon>metagenomes</taxon>
        <taxon>ecological metagenomes</taxon>
    </lineage>
</organism>
<evidence type="ECO:0000313" key="1">
    <source>
        <dbReference type="EMBL" id="GAG40760.1"/>
    </source>
</evidence>
<gene>
    <name evidence="1" type="ORF">S01H1_69600</name>
</gene>
<reference evidence="1" key="1">
    <citation type="journal article" date="2014" name="Front. Microbiol.">
        <title>High frequency of phylogenetically diverse reductive dehalogenase-homologous genes in deep subseafloor sedimentary metagenomes.</title>
        <authorList>
            <person name="Kawai M."/>
            <person name="Futagami T."/>
            <person name="Toyoda A."/>
            <person name="Takaki Y."/>
            <person name="Nishi S."/>
            <person name="Hori S."/>
            <person name="Arai W."/>
            <person name="Tsubouchi T."/>
            <person name="Morono Y."/>
            <person name="Uchiyama I."/>
            <person name="Ito T."/>
            <person name="Fujiyama A."/>
            <person name="Inagaki F."/>
            <person name="Takami H."/>
        </authorList>
    </citation>
    <scope>NUCLEOTIDE SEQUENCE</scope>
    <source>
        <strain evidence="1">Expedition CK06-06</strain>
    </source>
</reference>
<dbReference type="AlphaFoldDB" id="X0XCF0"/>
<dbReference type="EMBL" id="BARS01046222">
    <property type="protein sequence ID" value="GAG40760.1"/>
    <property type="molecule type" value="Genomic_DNA"/>
</dbReference>
<feature type="non-terminal residue" evidence="1">
    <location>
        <position position="1"/>
    </location>
</feature>
<sequence>GQAASDITLTFDFIDKLDWQPCMELEPATEVTIKLHSVNDDVVFVKAGVSFTCLEITV</sequence>
<proteinExistence type="predicted"/>
<accession>X0XCF0</accession>